<organism evidence="1 2">
    <name type="scientific">Vibrio vulnificus (strain YJ016)</name>
    <dbReference type="NCBI Taxonomy" id="196600"/>
    <lineage>
        <taxon>Bacteria</taxon>
        <taxon>Pseudomonadati</taxon>
        <taxon>Pseudomonadota</taxon>
        <taxon>Gammaproteobacteria</taxon>
        <taxon>Vibrionales</taxon>
        <taxon>Vibrionaceae</taxon>
        <taxon>Vibrio</taxon>
    </lineage>
</organism>
<reference evidence="1 2" key="1">
    <citation type="journal article" date="2003" name="Genome Res.">
        <title>Comparative genome analysis of Vibrio vulnificus, a marine pathogen.</title>
        <authorList>
            <person name="Chen C.Y."/>
            <person name="Wu K.M."/>
            <person name="Chang Y.C."/>
            <person name="Chang C.H."/>
            <person name="Tsai H.C."/>
            <person name="Liao T.L."/>
            <person name="Liu Y.M."/>
            <person name="Chen H.J."/>
            <person name="Shen A.B."/>
            <person name="Li J.C."/>
            <person name="Su T.L."/>
            <person name="Shao C.P."/>
            <person name="Lee C.T."/>
            <person name="Hor L.I."/>
            <person name="Tsai S.F."/>
        </authorList>
    </citation>
    <scope>NUCLEOTIDE SEQUENCE [LARGE SCALE GENOMIC DNA]</scope>
    <source>
        <strain evidence="1 2">YJ016</strain>
    </source>
</reference>
<dbReference type="KEGG" id="vvy:VVA1629"/>
<proteinExistence type="predicted"/>
<protein>
    <submittedName>
        <fullName evidence="1">Uncharacterized protein</fullName>
    </submittedName>
</protein>
<evidence type="ECO:0000313" key="1">
    <source>
        <dbReference type="EMBL" id="BAC97655.1"/>
    </source>
</evidence>
<evidence type="ECO:0000313" key="2">
    <source>
        <dbReference type="Proteomes" id="UP000002675"/>
    </source>
</evidence>
<dbReference type="AlphaFoldDB" id="Q7MBV8"/>
<dbReference type="Proteomes" id="UP000002675">
    <property type="component" value="Chromosome II"/>
</dbReference>
<name>Q7MBV8_VIBVY</name>
<sequence length="56" mass="6551">MSQGRDGAEYLLNDCAHHDAKYGDKTSRYLQHLQGRTTPFRRKFSPLYWQSCSTLD</sequence>
<gene>
    <name evidence="1" type="ordered locus">VVA1629</name>
</gene>
<accession>Q7MBV8</accession>
<dbReference type="EMBL" id="BA000038">
    <property type="protein sequence ID" value="BAC97655.1"/>
    <property type="molecule type" value="Genomic_DNA"/>
</dbReference>
<dbReference type="HOGENOM" id="CLU_3013172_0_0_6"/>